<protein>
    <submittedName>
        <fullName evidence="2">Uncharacterized protein</fullName>
    </submittedName>
</protein>
<accession>A0A2J6SHY3</accession>
<dbReference type="InParanoid" id="A0A2J6SHY3"/>
<dbReference type="Proteomes" id="UP000235371">
    <property type="component" value="Unassembled WGS sequence"/>
</dbReference>
<evidence type="ECO:0000313" key="2">
    <source>
        <dbReference type="EMBL" id="PMD50374.1"/>
    </source>
</evidence>
<evidence type="ECO:0000313" key="3">
    <source>
        <dbReference type="Proteomes" id="UP000235371"/>
    </source>
</evidence>
<dbReference type="RefSeq" id="XP_024727278.1">
    <property type="nucleotide sequence ID" value="XM_024881966.1"/>
</dbReference>
<dbReference type="GeneID" id="36590043"/>
<evidence type="ECO:0000256" key="1">
    <source>
        <dbReference type="SAM" id="MobiDB-lite"/>
    </source>
</evidence>
<proteinExistence type="predicted"/>
<feature type="region of interest" description="Disordered" evidence="1">
    <location>
        <begin position="1"/>
        <end position="86"/>
    </location>
</feature>
<reference evidence="2 3" key="1">
    <citation type="submission" date="2016-04" db="EMBL/GenBank/DDBJ databases">
        <title>A degradative enzymes factory behind the ericoid mycorrhizal symbiosis.</title>
        <authorList>
            <consortium name="DOE Joint Genome Institute"/>
            <person name="Martino E."/>
            <person name="Morin E."/>
            <person name="Grelet G."/>
            <person name="Kuo A."/>
            <person name="Kohler A."/>
            <person name="Daghino S."/>
            <person name="Barry K."/>
            <person name="Choi C."/>
            <person name="Cichocki N."/>
            <person name="Clum A."/>
            <person name="Copeland A."/>
            <person name="Hainaut M."/>
            <person name="Haridas S."/>
            <person name="Labutti K."/>
            <person name="Lindquist E."/>
            <person name="Lipzen A."/>
            <person name="Khouja H.-R."/>
            <person name="Murat C."/>
            <person name="Ohm R."/>
            <person name="Olson A."/>
            <person name="Spatafora J."/>
            <person name="Veneault-Fourrey C."/>
            <person name="Henrissat B."/>
            <person name="Grigoriev I."/>
            <person name="Martin F."/>
            <person name="Perotto S."/>
        </authorList>
    </citation>
    <scope>NUCLEOTIDE SEQUENCE [LARGE SCALE GENOMIC DNA]</scope>
    <source>
        <strain evidence="2 3">E</strain>
    </source>
</reference>
<dbReference type="AlphaFoldDB" id="A0A2J6SHY3"/>
<organism evidence="2 3">
    <name type="scientific">Hyaloscypha bicolor E</name>
    <dbReference type="NCBI Taxonomy" id="1095630"/>
    <lineage>
        <taxon>Eukaryota</taxon>
        <taxon>Fungi</taxon>
        <taxon>Dikarya</taxon>
        <taxon>Ascomycota</taxon>
        <taxon>Pezizomycotina</taxon>
        <taxon>Leotiomycetes</taxon>
        <taxon>Helotiales</taxon>
        <taxon>Hyaloscyphaceae</taxon>
        <taxon>Hyaloscypha</taxon>
        <taxon>Hyaloscypha bicolor</taxon>
    </lineage>
</organism>
<feature type="compositionally biased region" description="Low complexity" evidence="1">
    <location>
        <begin position="13"/>
        <end position="34"/>
    </location>
</feature>
<gene>
    <name evidence="2" type="ORF">K444DRAFT_621753</name>
</gene>
<dbReference type="EMBL" id="KZ613913">
    <property type="protein sequence ID" value="PMD50374.1"/>
    <property type="molecule type" value="Genomic_DNA"/>
</dbReference>
<keyword evidence="3" id="KW-1185">Reference proteome</keyword>
<name>A0A2J6SHY3_9HELO</name>
<dbReference type="OrthoDB" id="5416807at2759"/>
<sequence>MEASIPDNKKGESGCQSQSQSQSQSACSRSSSPESDAESTKSDVELPPAVHQFFQSVSPAGFPTTKGPKKAQPWKSRWNGPQEPKDGQLIVACPRICTYGSGNLGGY</sequence>